<dbReference type="SUPFAM" id="SSF56821">
    <property type="entry name" value="Prismane protein-like"/>
    <property type="match status" value="1"/>
</dbReference>
<gene>
    <name evidence="4" type="ORF">SAMN02745216_00404</name>
</gene>
<dbReference type="STRING" id="1121393.SAMN02745216_00404"/>
<keyword evidence="5" id="KW-1185">Reference proteome</keyword>
<dbReference type="GO" id="GO:0006084">
    <property type="term" value="P:acetyl-CoA metabolic process"/>
    <property type="evidence" value="ECO:0007669"/>
    <property type="project" value="InterPro"/>
</dbReference>
<dbReference type="InterPro" id="IPR004461">
    <property type="entry name" value="CO_DH/Ac-CoA_synth_bsu"/>
</dbReference>
<dbReference type="GO" id="GO:0043885">
    <property type="term" value="F:anaerobic carbon-monoxide dehydrogenase activity"/>
    <property type="evidence" value="ECO:0007669"/>
    <property type="project" value="InterPro"/>
</dbReference>
<accession>A0A1M6DLS3</accession>
<dbReference type="Proteomes" id="UP000183994">
    <property type="component" value="Unassembled WGS sequence"/>
</dbReference>
<evidence type="ECO:0000313" key="5">
    <source>
        <dbReference type="Proteomes" id="UP000183994"/>
    </source>
</evidence>
<evidence type="ECO:0000256" key="1">
    <source>
        <dbReference type="ARBA" id="ARBA00012244"/>
    </source>
</evidence>
<name>A0A1M6DLS3_9BACT</name>
<evidence type="ECO:0000256" key="2">
    <source>
        <dbReference type="ARBA" id="ARBA00022679"/>
    </source>
</evidence>
<sequence>MASNFAHVESEVQAASQTVQDQPVEAADMAVLADQVREYLAQRRDNLTVYPDPLPEQVLIREFGFSAKGKGKPEVILTEDVQVELGHPSVGSLAAVLTTYDPSLIQHGRISLIGPDLRQMKPGGRQAFAQVILLALDRSAMPDPFDLENAQYLMHRLPGYMVRSVPGKLWVRVGKDRFNQGLDLHTVGSALVKAYTDDFPGVLKAEIAFVTTGREDVLALEPIAAEAKVLSGRHKKLVLGVDGSIECSELNCEECEEKPVCDNLRDVVVRRRKQKKSEKAAKA</sequence>
<dbReference type="RefSeq" id="WP_073472383.1">
    <property type="nucleotide sequence ID" value="NZ_FQZU01000002.1"/>
</dbReference>
<keyword evidence="2" id="KW-0808">Transferase</keyword>
<dbReference type="Gene3D" id="3.30.1650.10">
    <property type="entry name" value="Bifunctional carbon monoxide dehydrogenase/acetyl-coa synthase(codh/acs), Chain M, domain 3"/>
    <property type="match status" value="1"/>
</dbReference>
<evidence type="ECO:0000256" key="3">
    <source>
        <dbReference type="SAM" id="MobiDB-lite"/>
    </source>
</evidence>
<proteinExistence type="predicted"/>
<dbReference type="Pfam" id="PF03598">
    <property type="entry name" value="CdhC"/>
    <property type="match status" value="1"/>
</dbReference>
<dbReference type="EC" id="2.3.1.169" evidence="1"/>
<feature type="region of interest" description="Disordered" evidence="3">
    <location>
        <begin position="1"/>
        <end position="20"/>
    </location>
</feature>
<dbReference type="InterPro" id="IPR011254">
    <property type="entry name" value="Prismane-like_sf"/>
</dbReference>
<protein>
    <recommendedName>
        <fullName evidence="1">CO-methylating acetyl-CoA synthase</fullName>
        <ecNumber evidence="1">2.3.1.169</ecNumber>
    </recommendedName>
</protein>
<dbReference type="EMBL" id="FQZU01000002">
    <property type="protein sequence ID" value="SHI74267.1"/>
    <property type="molecule type" value="Genomic_DNA"/>
</dbReference>
<dbReference type="AlphaFoldDB" id="A0A1M6DLS3"/>
<evidence type="ECO:0000313" key="4">
    <source>
        <dbReference type="EMBL" id="SHI74267.1"/>
    </source>
</evidence>
<reference evidence="5" key="1">
    <citation type="submission" date="2016-11" db="EMBL/GenBank/DDBJ databases">
        <authorList>
            <person name="Varghese N."/>
            <person name="Submissions S."/>
        </authorList>
    </citation>
    <scope>NUCLEOTIDE SEQUENCE [LARGE SCALE GENOMIC DNA]</scope>
    <source>
        <strain evidence="5">DSM 16219</strain>
    </source>
</reference>
<dbReference type="InterPro" id="IPR038571">
    <property type="entry name" value="CO_DH/Ac-CoA_synth_bsu_3_sf"/>
</dbReference>
<organism evidence="4 5">
    <name type="scientific">Desulfatibacillum alkenivorans DSM 16219</name>
    <dbReference type="NCBI Taxonomy" id="1121393"/>
    <lineage>
        <taxon>Bacteria</taxon>
        <taxon>Pseudomonadati</taxon>
        <taxon>Thermodesulfobacteriota</taxon>
        <taxon>Desulfobacteria</taxon>
        <taxon>Desulfobacterales</taxon>
        <taxon>Desulfatibacillaceae</taxon>
        <taxon>Desulfatibacillum</taxon>
    </lineage>
</organism>
<dbReference type="GO" id="GO:0043884">
    <property type="term" value="F:CO-methylating acetyl-CoA synthase activity"/>
    <property type="evidence" value="ECO:0007669"/>
    <property type="project" value="UniProtKB-EC"/>
</dbReference>